<reference evidence="7 8" key="1">
    <citation type="journal article" date="2019" name="Gigascience">
        <title>Whole-genome sequence of the oriental lung fluke Paragonimus westermani.</title>
        <authorList>
            <person name="Oey H."/>
            <person name="Zakrzewski M."/>
            <person name="Narain K."/>
            <person name="Devi K.R."/>
            <person name="Agatsuma T."/>
            <person name="Nawaratna S."/>
            <person name="Gobert G.N."/>
            <person name="Jones M.K."/>
            <person name="Ragan M.A."/>
            <person name="McManus D.P."/>
            <person name="Krause L."/>
        </authorList>
    </citation>
    <scope>NUCLEOTIDE SEQUENCE [LARGE SCALE GENOMIC DNA]</scope>
    <source>
        <strain evidence="7 8">IND2009</strain>
    </source>
</reference>
<evidence type="ECO:0000256" key="5">
    <source>
        <dbReference type="ARBA" id="ARBA00023242"/>
    </source>
</evidence>
<dbReference type="InterPro" id="IPR017423">
    <property type="entry name" value="TRM6"/>
</dbReference>
<sequence>MLTYGNVHAGSKVLLIETCAGLILGAVLERLGPASLGGSVIQFFHGTSPPRPEINPMAASAYDKQVSSVSLLDVVPLLTGQLLLGDQSMTELSTVIVHFYLLDNFFQLVEFREMKKEESLPYVVDTVDIDLPCESVITETKQIAGSGSDPKSRDTDEAAVCARRAVRLARKRVGYEQLMGLNAVPADALIVATRFHPVDLTLLLMQFLPVGKPVVVYAQFLQPLVDLYNAIKRRGGVTHLRLTDSWFRTIQVLPNRTHPEVSMLASGGYLLTAYTVEPSPNSKDLLASGLISSTHPDYPQ</sequence>
<dbReference type="Pfam" id="PF04189">
    <property type="entry name" value="Gcd10p"/>
    <property type="match status" value="1"/>
</dbReference>
<organism evidence="7 8">
    <name type="scientific">Paragonimus westermani</name>
    <dbReference type="NCBI Taxonomy" id="34504"/>
    <lineage>
        <taxon>Eukaryota</taxon>
        <taxon>Metazoa</taxon>
        <taxon>Spiralia</taxon>
        <taxon>Lophotrochozoa</taxon>
        <taxon>Platyhelminthes</taxon>
        <taxon>Trematoda</taxon>
        <taxon>Digenea</taxon>
        <taxon>Plagiorchiida</taxon>
        <taxon>Troglotremata</taxon>
        <taxon>Troglotrematidae</taxon>
        <taxon>Paragonimus</taxon>
    </lineage>
</organism>
<evidence type="ECO:0000256" key="4">
    <source>
        <dbReference type="ARBA" id="ARBA00022694"/>
    </source>
</evidence>
<keyword evidence="7" id="KW-0808">Transferase</keyword>
<evidence type="ECO:0000256" key="3">
    <source>
        <dbReference type="ARBA" id="ARBA00021704"/>
    </source>
</evidence>
<dbReference type="EMBL" id="QNGE01001112">
    <property type="protein sequence ID" value="KAA3678415.1"/>
    <property type="molecule type" value="Genomic_DNA"/>
</dbReference>
<evidence type="ECO:0000256" key="6">
    <source>
        <dbReference type="ARBA" id="ARBA00032319"/>
    </source>
</evidence>
<keyword evidence="4" id="KW-0819">tRNA processing</keyword>
<proteinExistence type="inferred from homology"/>
<comment type="similarity">
    <text evidence="2">Belongs to the TRM6/GCD10 family.</text>
</comment>
<dbReference type="AlphaFoldDB" id="A0A5J4NS09"/>
<dbReference type="Proteomes" id="UP000324629">
    <property type="component" value="Unassembled WGS sequence"/>
</dbReference>
<accession>A0A5J4NS09</accession>
<dbReference type="GO" id="GO:0031515">
    <property type="term" value="C:tRNA (m1A) methyltransferase complex"/>
    <property type="evidence" value="ECO:0007669"/>
    <property type="project" value="InterPro"/>
</dbReference>
<comment type="subcellular location">
    <subcellularLocation>
        <location evidence="1">Nucleus</location>
    </subcellularLocation>
</comment>
<comment type="caution">
    <text evidence="7">The sequence shown here is derived from an EMBL/GenBank/DDBJ whole genome shotgun (WGS) entry which is preliminary data.</text>
</comment>
<dbReference type="PANTHER" id="PTHR12945">
    <property type="entry name" value="TRANSLATION INITIATION FACTOR EIF3-RELATED"/>
    <property type="match status" value="1"/>
</dbReference>
<name>A0A5J4NS09_9TREM</name>
<keyword evidence="5" id="KW-0539">Nucleus</keyword>
<keyword evidence="8" id="KW-1185">Reference proteome</keyword>
<gene>
    <name evidence="7" type="ORF">DEA37_0008009</name>
</gene>
<keyword evidence="7" id="KW-0489">Methyltransferase</keyword>
<dbReference type="GO" id="GO:0030488">
    <property type="term" value="P:tRNA methylation"/>
    <property type="evidence" value="ECO:0007669"/>
    <property type="project" value="InterPro"/>
</dbReference>
<evidence type="ECO:0000313" key="7">
    <source>
        <dbReference type="EMBL" id="KAA3678415.1"/>
    </source>
</evidence>
<protein>
    <recommendedName>
        <fullName evidence="3">tRNA (adenine(58)-N(1))-methyltransferase non-catalytic subunit TRM6</fullName>
    </recommendedName>
    <alternativeName>
        <fullName evidence="6">tRNA(m1A58)-methyltransferase subunit TRM6</fullName>
    </alternativeName>
</protein>
<evidence type="ECO:0000256" key="2">
    <source>
        <dbReference type="ARBA" id="ARBA00008320"/>
    </source>
</evidence>
<dbReference type="GO" id="GO:0008168">
    <property type="term" value="F:methyltransferase activity"/>
    <property type="evidence" value="ECO:0007669"/>
    <property type="project" value="UniProtKB-KW"/>
</dbReference>
<evidence type="ECO:0000256" key="1">
    <source>
        <dbReference type="ARBA" id="ARBA00004123"/>
    </source>
</evidence>
<evidence type="ECO:0000313" key="8">
    <source>
        <dbReference type="Proteomes" id="UP000324629"/>
    </source>
</evidence>
<dbReference type="GO" id="GO:0005634">
    <property type="term" value="C:nucleus"/>
    <property type="evidence" value="ECO:0007669"/>
    <property type="project" value="UniProtKB-SubCell"/>
</dbReference>
<dbReference type="PANTHER" id="PTHR12945:SF0">
    <property type="entry name" value="TRNA (ADENINE(58)-N(1))-METHYLTRANSFERASE NON-CATALYTIC SUBUNIT TRM6"/>
    <property type="match status" value="1"/>
</dbReference>